<sequence>MIEGIGVDLVSIEKLKKILCLREERFFKRMLSQEELIVLGEIKNKNEGRSIRKAAGFFAAKEAFLKAVGAGLFSIPFNKISVLNEKTGKPYIKVDENLRDLIYRKFKKRLDAVNLSITHENGFACAFVIIEML</sequence>
<comment type="subcellular location">
    <subcellularLocation>
        <location evidence="8">Cytoplasm</location>
    </subcellularLocation>
</comment>
<evidence type="ECO:0000256" key="7">
    <source>
        <dbReference type="ARBA" id="ARBA00023160"/>
    </source>
</evidence>
<evidence type="ECO:0000256" key="3">
    <source>
        <dbReference type="ARBA" id="ARBA00022723"/>
    </source>
</evidence>
<protein>
    <recommendedName>
        <fullName evidence="8">Holo-[acyl-carrier-protein] synthase</fullName>
        <shortName evidence="8">Holo-ACP synthase</shortName>
        <ecNumber evidence="8">2.7.8.7</ecNumber>
    </recommendedName>
    <alternativeName>
        <fullName evidence="8">4'-phosphopantetheinyl transferase AcpS</fullName>
    </alternativeName>
</protein>
<evidence type="ECO:0000259" key="9">
    <source>
        <dbReference type="Pfam" id="PF01648"/>
    </source>
</evidence>
<keyword evidence="5 8" id="KW-0460">Magnesium</keyword>
<dbReference type="InterPro" id="IPR002582">
    <property type="entry name" value="ACPS"/>
</dbReference>
<evidence type="ECO:0000256" key="8">
    <source>
        <dbReference type="HAMAP-Rule" id="MF_00101"/>
    </source>
</evidence>
<dbReference type="NCBIfam" id="TIGR00516">
    <property type="entry name" value="acpS"/>
    <property type="match status" value="1"/>
</dbReference>
<keyword evidence="8" id="KW-0963">Cytoplasm</keyword>
<dbReference type="HAMAP" id="MF_00101">
    <property type="entry name" value="AcpS"/>
    <property type="match status" value="1"/>
</dbReference>
<keyword evidence="2 8" id="KW-0808">Transferase</keyword>
<proteinExistence type="inferred from homology"/>
<dbReference type="Pfam" id="PF01648">
    <property type="entry name" value="ACPS"/>
    <property type="match status" value="1"/>
</dbReference>
<dbReference type="GO" id="GO:0000287">
    <property type="term" value="F:magnesium ion binding"/>
    <property type="evidence" value="ECO:0007669"/>
    <property type="project" value="UniProtKB-UniRule"/>
</dbReference>
<comment type="cofactor">
    <cofactor evidence="8">
        <name>Mg(2+)</name>
        <dbReference type="ChEBI" id="CHEBI:18420"/>
    </cofactor>
</comment>
<evidence type="ECO:0000256" key="2">
    <source>
        <dbReference type="ARBA" id="ARBA00022679"/>
    </source>
</evidence>
<evidence type="ECO:0000256" key="1">
    <source>
        <dbReference type="ARBA" id="ARBA00022516"/>
    </source>
</evidence>
<evidence type="ECO:0000256" key="4">
    <source>
        <dbReference type="ARBA" id="ARBA00022832"/>
    </source>
</evidence>
<dbReference type="AlphaFoldDB" id="A0A519BBG9"/>
<dbReference type="SUPFAM" id="SSF56214">
    <property type="entry name" value="4'-phosphopantetheinyl transferase"/>
    <property type="match status" value="1"/>
</dbReference>
<keyword evidence="4 8" id="KW-0276">Fatty acid metabolism</keyword>
<organism evidence="10 11">
    <name type="scientific">Candidatus Acidulodesulfobacterium ferriphilum</name>
    <dbReference type="NCBI Taxonomy" id="2597223"/>
    <lineage>
        <taxon>Bacteria</taxon>
        <taxon>Deltaproteobacteria</taxon>
        <taxon>Candidatus Acidulodesulfobacterales</taxon>
        <taxon>Candidatus Acidulodesulfobacterium</taxon>
    </lineage>
</organism>
<evidence type="ECO:0000256" key="6">
    <source>
        <dbReference type="ARBA" id="ARBA00023098"/>
    </source>
</evidence>
<name>A0A519BBG9_9DELT</name>
<reference evidence="10 11" key="1">
    <citation type="submission" date="2019-01" db="EMBL/GenBank/DDBJ databases">
        <title>Insights into ecological role of a new deltaproteobacterial order Candidatus Sinidesulfobacterales (Sva0485) by metagenomics and metatranscriptomics.</title>
        <authorList>
            <person name="Tan S."/>
            <person name="Liu J."/>
            <person name="Fang Y."/>
            <person name="Hedlund B.P."/>
            <person name="Lian Z.H."/>
            <person name="Huang L.Y."/>
            <person name="Li J.T."/>
            <person name="Huang L.N."/>
            <person name="Li W.J."/>
            <person name="Jiang H.C."/>
            <person name="Dong H.L."/>
            <person name="Shu W.S."/>
        </authorList>
    </citation>
    <scope>NUCLEOTIDE SEQUENCE [LARGE SCALE GENOMIC DNA]</scope>
    <source>
        <strain evidence="10">AP3</strain>
    </source>
</reference>
<accession>A0A519BBG9</accession>
<evidence type="ECO:0000313" key="10">
    <source>
        <dbReference type="EMBL" id="RZD14617.1"/>
    </source>
</evidence>
<dbReference type="EC" id="2.7.8.7" evidence="8"/>
<feature type="binding site" evidence="8">
    <location>
        <position position="8"/>
    </location>
    <ligand>
        <name>Mg(2+)</name>
        <dbReference type="ChEBI" id="CHEBI:18420"/>
    </ligand>
</feature>
<evidence type="ECO:0000256" key="5">
    <source>
        <dbReference type="ARBA" id="ARBA00022842"/>
    </source>
</evidence>
<keyword evidence="1 8" id="KW-0444">Lipid biosynthesis</keyword>
<feature type="domain" description="4'-phosphopantetheinyl transferase" evidence="9">
    <location>
        <begin position="4"/>
        <end position="104"/>
    </location>
</feature>
<dbReference type="NCBIfam" id="TIGR00556">
    <property type="entry name" value="pantethn_trn"/>
    <property type="match status" value="1"/>
</dbReference>
<dbReference type="InterPro" id="IPR004568">
    <property type="entry name" value="Ppantetheine-prot_Trfase_dom"/>
</dbReference>
<keyword evidence="3 8" id="KW-0479">Metal-binding</keyword>
<comment type="function">
    <text evidence="8">Transfers the 4'-phosphopantetheine moiety from coenzyme A to a Ser of acyl-carrier-protein.</text>
</comment>
<gene>
    <name evidence="8 10" type="primary">acpS</name>
    <name evidence="10" type="ORF">EVJ47_05475</name>
</gene>
<dbReference type="GO" id="GO:0006633">
    <property type="term" value="P:fatty acid biosynthetic process"/>
    <property type="evidence" value="ECO:0007669"/>
    <property type="project" value="UniProtKB-UniRule"/>
</dbReference>
<dbReference type="Proteomes" id="UP000320813">
    <property type="component" value="Unassembled WGS sequence"/>
</dbReference>
<dbReference type="Gene3D" id="3.90.470.20">
    <property type="entry name" value="4'-phosphopantetheinyl transferase domain"/>
    <property type="match status" value="1"/>
</dbReference>
<comment type="caution">
    <text evidence="10">The sequence shown here is derived from an EMBL/GenBank/DDBJ whole genome shotgun (WGS) entry which is preliminary data.</text>
</comment>
<dbReference type="GO" id="GO:0005737">
    <property type="term" value="C:cytoplasm"/>
    <property type="evidence" value="ECO:0007669"/>
    <property type="project" value="UniProtKB-SubCell"/>
</dbReference>
<feature type="binding site" evidence="8">
    <location>
        <position position="62"/>
    </location>
    <ligand>
        <name>Mg(2+)</name>
        <dbReference type="ChEBI" id="CHEBI:18420"/>
    </ligand>
</feature>
<keyword evidence="7 8" id="KW-0275">Fatty acid biosynthesis</keyword>
<dbReference type="InterPro" id="IPR008278">
    <property type="entry name" value="4-PPantetheinyl_Trfase_dom"/>
</dbReference>
<dbReference type="GO" id="GO:0008897">
    <property type="term" value="F:holo-[acyl-carrier-protein] synthase activity"/>
    <property type="evidence" value="ECO:0007669"/>
    <property type="project" value="UniProtKB-UniRule"/>
</dbReference>
<dbReference type="InterPro" id="IPR037143">
    <property type="entry name" value="4-PPantetheinyl_Trfase_dom_sf"/>
</dbReference>
<comment type="catalytic activity">
    <reaction evidence="8">
        <text>apo-[ACP] + CoA = holo-[ACP] + adenosine 3',5'-bisphosphate + H(+)</text>
        <dbReference type="Rhea" id="RHEA:12068"/>
        <dbReference type="Rhea" id="RHEA-COMP:9685"/>
        <dbReference type="Rhea" id="RHEA-COMP:9690"/>
        <dbReference type="ChEBI" id="CHEBI:15378"/>
        <dbReference type="ChEBI" id="CHEBI:29999"/>
        <dbReference type="ChEBI" id="CHEBI:57287"/>
        <dbReference type="ChEBI" id="CHEBI:58343"/>
        <dbReference type="ChEBI" id="CHEBI:64479"/>
        <dbReference type="EC" id="2.7.8.7"/>
    </reaction>
</comment>
<comment type="similarity">
    <text evidence="8">Belongs to the P-Pant transferase superfamily. AcpS family.</text>
</comment>
<dbReference type="EMBL" id="SGBD01000002">
    <property type="protein sequence ID" value="RZD14617.1"/>
    <property type="molecule type" value="Genomic_DNA"/>
</dbReference>
<keyword evidence="6 8" id="KW-0443">Lipid metabolism</keyword>
<evidence type="ECO:0000313" key="11">
    <source>
        <dbReference type="Proteomes" id="UP000320813"/>
    </source>
</evidence>